<accession>A0A7C3ELX1</accession>
<dbReference type="PROSITE" id="PS51257">
    <property type="entry name" value="PROKAR_LIPOPROTEIN"/>
    <property type="match status" value="1"/>
</dbReference>
<dbReference type="EMBL" id="DSTU01000004">
    <property type="protein sequence ID" value="HFJ53729.1"/>
    <property type="molecule type" value="Genomic_DNA"/>
</dbReference>
<evidence type="ECO:0000256" key="4">
    <source>
        <dbReference type="ARBA" id="ARBA00022729"/>
    </source>
</evidence>
<comment type="subcellular location">
    <subcellularLocation>
        <location evidence="1">Cell envelope</location>
    </subcellularLocation>
</comment>
<evidence type="ECO:0000256" key="1">
    <source>
        <dbReference type="ARBA" id="ARBA00004196"/>
    </source>
</evidence>
<dbReference type="PANTHER" id="PTHR43649">
    <property type="entry name" value="ARABINOSE-BINDING PROTEIN-RELATED"/>
    <property type="match status" value="1"/>
</dbReference>
<organism evidence="6">
    <name type="scientific">candidate division WOR-3 bacterium</name>
    <dbReference type="NCBI Taxonomy" id="2052148"/>
    <lineage>
        <taxon>Bacteria</taxon>
        <taxon>Bacteria division WOR-3</taxon>
    </lineage>
</organism>
<protein>
    <submittedName>
        <fullName evidence="6">ABC transporter substrate-binding protein</fullName>
    </submittedName>
</protein>
<keyword evidence="3" id="KW-0813">Transport</keyword>
<dbReference type="SUPFAM" id="SSF53850">
    <property type="entry name" value="Periplasmic binding protein-like II"/>
    <property type="match status" value="1"/>
</dbReference>
<dbReference type="PANTHER" id="PTHR43649:SF31">
    <property type="entry name" value="SN-GLYCEROL-3-PHOSPHATE-BINDING PERIPLASMIC PROTEIN UGPB"/>
    <property type="match status" value="1"/>
</dbReference>
<dbReference type="EMBL" id="DSLG01000008">
    <property type="protein sequence ID" value="HEA87891.1"/>
    <property type="molecule type" value="Genomic_DNA"/>
</dbReference>
<keyword evidence="4" id="KW-0732">Signal</keyword>
<dbReference type="CDD" id="cd14748">
    <property type="entry name" value="PBP2_UgpB"/>
    <property type="match status" value="1"/>
</dbReference>
<dbReference type="InterPro" id="IPR050490">
    <property type="entry name" value="Bact_solute-bd_prot1"/>
</dbReference>
<dbReference type="InterPro" id="IPR006059">
    <property type="entry name" value="SBP"/>
</dbReference>
<name>A0A7C3ELX1_UNCW3</name>
<evidence type="ECO:0000313" key="6">
    <source>
        <dbReference type="EMBL" id="HFJ53729.1"/>
    </source>
</evidence>
<sequence>MDRYLLVILAFIFITGCGNRQKRPAAGRKIIVTFWHAMGGPLGDALEAMIQEFETQHPEIDIQPVSMANYSSLSQKLMGAVQVNAPPNLAQMYESWTSQFYALNKLVPVDSLIHTSDGLTPEELADFFPPFIENNTWNDRLVTLPFNKSIPVFFYNIEQLKQAGYDQFPQTWTELRTMLRRLTSRKAGRYGGAGIVNEGIFGTLLLQQGGRFLNESTGVPEFNSPAGVRAARFLAALVNEDSSVYYGAGYEPQNDFLAGRIACIQSTSVSYAFLKPNLTFRLGIAPLPVEGRPAAIGYGTNIGIFRTGTPEQIAAAWKFVKWFIEPEQQAKWAVRTGYVPVRRSALAHPEYRKLIAELPGLERALKQLDYLAFEPKTEIWFAGRRTLGDALEKIIRTGTDAQTVLDEAARQITGANRK</sequence>
<comment type="similarity">
    <text evidence="2">Belongs to the bacterial solute-binding protein 1 family.</text>
</comment>
<comment type="caution">
    <text evidence="6">The sequence shown here is derived from an EMBL/GenBank/DDBJ whole genome shotgun (WGS) entry which is preliminary data.</text>
</comment>
<evidence type="ECO:0000256" key="3">
    <source>
        <dbReference type="ARBA" id="ARBA00022448"/>
    </source>
</evidence>
<evidence type="ECO:0000313" key="5">
    <source>
        <dbReference type="EMBL" id="HEA87891.1"/>
    </source>
</evidence>
<gene>
    <name evidence="5" type="ORF">ENP94_07810</name>
    <name evidence="6" type="ORF">ENS16_03455</name>
</gene>
<reference evidence="6" key="1">
    <citation type="journal article" date="2020" name="mSystems">
        <title>Genome- and Community-Level Interaction Insights into Carbon Utilization and Element Cycling Functions of Hydrothermarchaeota in Hydrothermal Sediment.</title>
        <authorList>
            <person name="Zhou Z."/>
            <person name="Liu Y."/>
            <person name="Xu W."/>
            <person name="Pan J."/>
            <person name="Luo Z.H."/>
            <person name="Li M."/>
        </authorList>
    </citation>
    <scope>NUCLEOTIDE SEQUENCE [LARGE SCALE GENOMIC DNA]</scope>
    <source>
        <strain evidence="5">SpSt-265</strain>
        <strain evidence="6">SpSt-465</strain>
    </source>
</reference>
<proteinExistence type="inferred from homology"/>
<dbReference type="AlphaFoldDB" id="A0A7C3ELX1"/>
<dbReference type="Gene3D" id="3.40.190.10">
    <property type="entry name" value="Periplasmic binding protein-like II"/>
    <property type="match status" value="2"/>
</dbReference>
<evidence type="ECO:0000256" key="2">
    <source>
        <dbReference type="ARBA" id="ARBA00008520"/>
    </source>
</evidence>
<dbReference type="GO" id="GO:0030313">
    <property type="term" value="C:cell envelope"/>
    <property type="evidence" value="ECO:0007669"/>
    <property type="project" value="UniProtKB-SubCell"/>
</dbReference>
<dbReference type="Pfam" id="PF13416">
    <property type="entry name" value="SBP_bac_8"/>
    <property type="match status" value="1"/>
</dbReference>